<protein>
    <submittedName>
        <fullName evidence="4">Glycosyl hydrolase family 16</fullName>
    </submittedName>
</protein>
<feature type="signal peptide" evidence="2">
    <location>
        <begin position="1"/>
        <end position="16"/>
    </location>
</feature>
<keyword evidence="5" id="KW-1185">Reference proteome</keyword>
<dbReference type="PANTHER" id="PTHR10963:SF55">
    <property type="entry name" value="GLYCOSIDE HYDROLASE FAMILY 16 PROTEIN"/>
    <property type="match status" value="1"/>
</dbReference>
<dbReference type="GO" id="GO:0004553">
    <property type="term" value="F:hydrolase activity, hydrolyzing O-glycosyl compounds"/>
    <property type="evidence" value="ECO:0007669"/>
    <property type="project" value="InterPro"/>
</dbReference>
<dbReference type="CDD" id="cd08023">
    <property type="entry name" value="GH16_laminarinase_like"/>
    <property type="match status" value="1"/>
</dbReference>
<name>A0AA48KD84_9BACT</name>
<comment type="similarity">
    <text evidence="1">Belongs to the glycosyl hydrolase 16 family.</text>
</comment>
<dbReference type="GO" id="GO:0005975">
    <property type="term" value="P:carbohydrate metabolic process"/>
    <property type="evidence" value="ECO:0007669"/>
    <property type="project" value="InterPro"/>
</dbReference>
<dbReference type="KEGG" id="msea:METESE_29620"/>
<dbReference type="Gene3D" id="2.60.120.200">
    <property type="match status" value="1"/>
</dbReference>
<dbReference type="PROSITE" id="PS51257">
    <property type="entry name" value="PROKAR_LIPOPROTEIN"/>
    <property type="match status" value="1"/>
</dbReference>
<sequence>MKAVFALPFALSLALACGGGSTSTGGNNNNNNGTGTWVLSWSDEFNGADGSAPDSSKWAFDVGGNGWGNNELETYTSRSTNAQITGGNLVITAQAETFTGTDGITRSYTSARLKTQGLFSQANGRFEARIKVPTGKGIWPAFWMLGTDLANNPWPACGEVDIAEVVGQQPSTVWGTLHGPGYSGGNGLSASKTLTSGKLSDDYHVYAVEWENTTIRFYLDDTLYATRTSAEVPTGGLWVFDHPFFLILNVAVGGNWPGSPDGSTTWPQKMYVDYVRVYRRS</sequence>
<evidence type="ECO:0000259" key="3">
    <source>
        <dbReference type="PROSITE" id="PS51762"/>
    </source>
</evidence>
<dbReference type="InterPro" id="IPR000757">
    <property type="entry name" value="Beta-glucanase-like"/>
</dbReference>
<keyword evidence="2" id="KW-0732">Signal</keyword>
<dbReference type="AlphaFoldDB" id="A0AA48KD84"/>
<evidence type="ECO:0000256" key="1">
    <source>
        <dbReference type="ARBA" id="ARBA00006865"/>
    </source>
</evidence>
<feature type="domain" description="GH16" evidence="3">
    <location>
        <begin position="23"/>
        <end position="281"/>
    </location>
</feature>
<dbReference type="InterPro" id="IPR013320">
    <property type="entry name" value="ConA-like_dom_sf"/>
</dbReference>
<dbReference type="RefSeq" id="WP_316410518.1">
    <property type="nucleotide sequence ID" value="NZ_AP027081.1"/>
</dbReference>
<reference evidence="4" key="1">
    <citation type="journal article" date="2023" name="Int. J. Syst. Evol. Microbiol.">
        <title>Mesoterricola silvestris gen. nov., sp. nov., Mesoterricola sediminis sp. nov., Geothrix oryzae sp. nov., Geothrix edaphica sp. nov., Geothrix rubra sp. nov., and Geothrix limicola sp. nov., six novel members of Acidobacteriota isolated from soils.</title>
        <authorList>
            <person name="Itoh H."/>
            <person name="Sugisawa Y."/>
            <person name="Mise K."/>
            <person name="Xu Z."/>
            <person name="Kuniyasu M."/>
            <person name="Ushijima N."/>
            <person name="Kawano K."/>
            <person name="Kobayashi E."/>
            <person name="Shiratori Y."/>
            <person name="Masuda Y."/>
            <person name="Senoo K."/>
        </authorList>
    </citation>
    <scope>NUCLEOTIDE SEQUENCE</scope>
    <source>
        <strain evidence="4">W786</strain>
    </source>
</reference>
<dbReference type="SUPFAM" id="SSF49899">
    <property type="entry name" value="Concanavalin A-like lectins/glucanases"/>
    <property type="match status" value="1"/>
</dbReference>
<dbReference type="InterPro" id="IPR050546">
    <property type="entry name" value="Glycosyl_Hydrlase_16"/>
</dbReference>
<proteinExistence type="inferred from homology"/>
<keyword evidence="4" id="KW-0378">Hydrolase</keyword>
<evidence type="ECO:0000313" key="5">
    <source>
        <dbReference type="Proteomes" id="UP001228113"/>
    </source>
</evidence>
<evidence type="ECO:0000256" key="2">
    <source>
        <dbReference type="SAM" id="SignalP"/>
    </source>
</evidence>
<gene>
    <name evidence="4" type="ORF">METESE_29620</name>
</gene>
<dbReference type="Proteomes" id="UP001228113">
    <property type="component" value="Chromosome"/>
</dbReference>
<dbReference type="PANTHER" id="PTHR10963">
    <property type="entry name" value="GLYCOSYL HYDROLASE-RELATED"/>
    <property type="match status" value="1"/>
</dbReference>
<dbReference type="PROSITE" id="PS51762">
    <property type="entry name" value="GH16_2"/>
    <property type="match status" value="1"/>
</dbReference>
<dbReference type="Pfam" id="PF00722">
    <property type="entry name" value="Glyco_hydro_16"/>
    <property type="match status" value="1"/>
</dbReference>
<dbReference type="EMBL" id="AP027081">
    <property type="protein sequence ID" value="BDU78004.1"/>
    <property type="molecule type" value="Genomic_DNA"/>
</dbReference>
<evidence type="ECO:0000313" key="4">
    <source>
        <dbReference type="EMBL" id="BDU78004.1"/>
    </source>
</evidence>
<organism evidence="4 5">
    <name type="scientific">Mesoterricola sediminis</name>
    <dbReference type="NCBI Taxonomy" id="2927980"/>
    <lineage>
        <taxon>Bacteria</taxon>
        <taxon>Pseudomonadati</taxon>
        <taxon>Acidobacteriota</taxon>
        <taxon>Holophagae</taxon>
        <taxon>Holophagales</taxon>
        <taxon>Holophagaceae</taxon>
        <taxon>Mesoterricola</taxon>
    </lineage>
</organism>
<accession>A0AA48KD84</accession>
<feature type="chain" id="PRO_5041383270" evidence="2">
    <location>
        <begin position="17"/>
        <end position="281"/>
    </location>
</feature>